<keyword evidence="2" id="KW-0408">Iron</keyword>
<keyword evidence="2" id="KW-0560">Oxidoreductase</keyword>
<dbReference type="PANTHER" id="PTHR46696:SF1">
    <property type="entry name" value="CYTOCHROME P450 YJIB-RELATED"/>
    <property type="match status" value="1"/>
</dbReference>
<comment type="caution">
    <text evidence="3">The sequence shown here is derived from an EMBL/GenBank/DDBJ whole genome shotgun (WGS) entry which is preliminary data.</text>
</comment>
<organism evidence="3 4">
    <name type="scientific">Amycolatopsis samaneae</name>
    <dbReference type="NCBI Taxonomy" id="664691"/>
    <lineage>
        <taxon>Bacteria</taxon>
        <taxon>Bacillati</taxon>
        <taxon>Actinomycetota</taxon>
        <taxon>Actinomycetes</taxon>
        <taxon>Pseudonocardiales</taxon>
        <taxon>Pseudonocardiaceae</taxon>
        <taxon>Amycolatopsis</taxon>
    </lineage>
</organism>
<dbReference type="RefSeq" id="WP_345407414.1">
    <property type="nucleotide sequence ID" value="NZ_BAABHG010000022.1"/>
</dbReference>
<dbReference type="InterPro" id="IPR017972">
    <property type="entry name" value="Cyt_P450_CS"/>
</dbReference>
<gene>
    <name evidence="3" type="ORF">ACFSYJ_41820</name>
</gene>
<evidence type="ECO:0000313" key="4">
    <source>
        <dbReference type="Proteomes" id="UP001597419"/>
    </source>
</evidence>
<reference evidence="4" key="1">
    <citation type="journal article" date="2019" name="Int. J. Syst. Evol. Microbiol.">
        <title>The Global Catalogue of Microorganisms (GCM) 10K type strain sequencing project: providing services to taxonomists for standard genome sequencing and annotation.</title>
        <authorList>
            <consortium name="The Broad Institute Genomics Platform"/>
            <consortium name="The Broad Institute Genome Sequencing Center for Infectious Disease"/>
            <person name="Wu L."/>
            <person name="Ma J."/>
        </authorList>
    </citation>
    <scope>NUCLEOTIDE SEQUENCE [LARGE SCALE GENOMIC DNA]</scope>
    <source>
        <strain evidence="4">CGMCC 4.7643</strain>
    </source>
</reference>
<dbReference type="PROSITE" id="PS00086">
    <property type="entry name" value="CYTOCHROME_P450"/>
    <property type="match status" value="1"/>
</dbReference>
<evidence type="ECO:0000256" key="2">
    <source>
        <dbReference type="RuleBase" id="RU000461"/>
    </source>
</evidence>
<name>A0ABW5GWL1_9PSEU</name>
<dbReference type="SUPFAM" id="SSF48264">
    <property type="entry name" value="Cytochrome P450"/>
    <property type="match status" value="1"/>
</dbReference>
<accession>A0ABW5GWL1</accession>
<comment type="similarity">
    <text evidence="1 2">Belongs to the cytochrome P450 family.</text>
</comment>
<dbReference type="CDD" id="cd00302">
    <property type="entry name" value="cytochrome_P450"/>
    <property type="match status" value="1"/>
</dbReference>
<keyword evidence="4" id="KW-1185">Reference proteome</keyword>
<evidence type="ECO:0000256" key="1">
    <source>
        <dbReference type="ARBA" id="ARBA00010617"/>
    </source>
</evidence>
<dbReference type="InterPro" id="IPR001128">
    <property type="entry name" value="Cyt_P450"/>
</dbReference>
<keyword evidence="2" id="KW-0349">Heme</keyword>
<dbReference type="PRINTS" id="PR00385">
    <property type="entry name" value="P450"/>
</dbReference>
<dbReference type="Pfam" id="PF00067">
    <property type="entry name" value="p450"/>
    <property type="match status" value="1"/>
</dbReference>
<sequence>MGDRKVARGDTEVGCPVSRDANGTWRITGYSAARAVLRAAGTVQAGLGIETVDKMPSRIRRPVLYRDGQEHREHRRQTARFFAPRRVDEAYRGVMERVADAQLARLRTTGSADLGDLGFELAIEVTSAVLGLTESRPGIRRRLEYFFPERFGRPGFTSLHGLHWVFRQLTGWSRIYFNDVRPAVRARKHRRRDDLISHLLDEGCKDTEILGECLTFAAAGMVTTREFVVLAAWHLFTDDALRAKYRASAEPERLAILHELLRLEPVIAQLRRRTTAEIHLDGTVLPKDALVHIQIDTANLDPAMVGDRPLDLRPGRTTADGVTGAGLAFGDGPHKCPGSPVAILETDIFLRKLLAVEGIHLATPPRVTFKEDIAAYELRGLRVAVA</sequence>
<keyword evidence="2" id="KW-0479">Metal-binding</keyword>
<keyword evidence="2" id="KW-0503">Monooxygenase</keyword>
<dbReference type="Proteomes" id="UP001597419">
    <property type="component" value="Unassembled WGS sequence"/>
</dbReference>
<protein>
    <submittedName>
        <fullName evidence="3">Cytochrome P450</fullName>
    </submittedName>
</protein>
<dbReference type="PRINTS" id="PR00359">
    <property type="entry name" value="BP450"/>
</dbReference>
<dbReference type="InterPro" id="IPR036396">
    <property type="entry name" value="Cyt_P450_sf"/>
</dbReference>
<dbReference type="InterPro" id="IPR002397">
    <property type="entry name" value="Cyt_P450_B"/>
</dbReference>
<evidence type="ECO:0000313" key="3">
    <source>
        <dbReference type="EMBL" id="MFD2465216.1"/>
    </source>
</evidence>
<dbReference type="EMBL" id="JBHUKU010000029">
    <property type="protein sequence ID" value="MFD2465216.1"/>
    <property type="molecule type" value="Genomic_DNA"/>
</dbReference>
<dbReference type="PANTHER" id="PTHR46696">
    <property type="entry name" value="P450, PUTATIVE (EUROFUNG)-RELATED"/>
    <property type="match status" value="1"/>
</dbReference>
<proteinExistence type="inferred from homology"/>
<dbReference type="Gene3D" id="1.10.630.10">
    <property type="entry name" value="Cytochrome P450"/>
    <property type="match status" value="1"/>
</dbReference>